<comment type="caution">
    <text evidence="2">The sequence shown here is derived from an EMBL/GenBank/DDBJ whole genome shotgun (WGS) entry which is preliminary data.</text>
</comment>
<dbReference type="Proteomes" id="UP000675781">
    <property type="component" value="Unassembled WGS sequence"/>
</dbReference>
<protein>
    <submittedName>
        <fullName evidence="2">DUF397 domain-containing protein</fullName>
    </submittedName>
</protein>
<evidence type="ECO:0000259" key="1">
    <source>
        <dbReference type="Pfam" id="PF04149"/>
    </source>
</evidence>
<dbReference type="RefSeq" id="WP_212529589.1">
    <property type="nucleotide sequence ID" value="NZ_JAGSOG010000081.1"/>
</dbReference>
<dbReference type="EMBL" id="JAGSOG010000081">
    <property type="protein sequence ID" value="MBR7835074.1"/>
    <property type="molecule type" value="Genomic_DNA"/>
</dbReference>
<reference evidence="2" key="1">
    <citation type="submission" date="2021-04" db="EMBL/GenBank/DDBJ databases">
        <title>Genome based classification of Actinospica acidithermotolerans sp. nov., an actinobacterium isolated from an Indonesian hot spring.</title>
        <authorList>
            <person name="Kusuma A.B."/>
            <person name="Putra K.E."/>
            <person name="Nafisah S."/>
            <person name="Loh J."/>
            <person name="Nouioui I."/>
            <person name="Goodfellow M."/>
        </authorList>
    </citation>
    <scope>NUCLEOTIDE SEQUENCE</scope>
    <source>
        <strain evidence="2">CSCA 57</strain>
    </source>
</reference>
<evidence type="ECO:0000313" key="3">
    <source>
        <dbReference type="Proteomes" id="UP000675781"/>
    </source>
</evidence>
<name>A0A941EU19_9ACTN</name>
<dbReference type="AlphaFoldDB" id="A0A941EU19"/>
<sequence length="66" mass="7359">MKRDWGKSSFSNGAQNCVEARELPNGCVQVRHSKDPDVVLMEFTPGEWTAFTAGVRNGEFDLEPSE</sequence>
<feature type="domain" description="DUF397" evidence="1">
    <location>
        <begin position="4"/>
        <end position="56"/>
    </location>
</feature>
<gene>
    <name evidence="2" type="ORF">KDL01_17495</name>
</gene>
<evidence type="ECO:0000313" key="2">
    <source>
        <dbReference type="EMBL" id="MBR7835074.1"/>
    </source>
</evidence>
<keyword evidence="3" id="KW-1185">Reference proteome</keyword>
<accession>A0A941EU19</accession>
<proteinExistence type="predicted"/>
<dbReference type="Pfam" id="PF04149">
    <property type="entry name" value="DUF397"/>
    <property type="match status" value="1"/>
</dbReference>
<dbReference type="InterPro" id="IPR007278">
    <property type="entry name" value="DUF397"/>
</dbReference>
<organism evidence="2 3">
    <name type="scientific">Actinospica durhamensis</name>
    <dbReference type="NCBI Taxonomy" id="1508375"/>
    <lineage>
        <taxon>Bacteria</taxon>
        <taxon>Bacillati</taxon>
        <taxon>Actinomycetota</taxon>
        <taxon>Actinomycetes</taxon>
        <taxon>Catenulisporales</taxon>
        <taxon>Actinospicaceae</taxon>
        <taxon>Actinospica</taxon>
    </lineage>
</organism>